<dbReference type="PATRIC" id="fig|1203610.3.peg.3157"/>
<dbReference type="NCBIfam" id="TIGR04056">
    <property type="entry name" value="OMP_RagA_SusC"/>
    <property type="match status" value="1"/>
</dbReference>
<dbReference type="InterPro" id="IPR036942">
    <property type="entry name" value="Beta-barrel_TonB_sf"/>
</dbReference>
<keyword evidence="2 7" id="KW-0813">Transport</keyword>
<dbReference type="FunFam" id="2.60.40.1120:FF:000003">
    <property type="entry name" value="Outer membrane protein Omp121"/>
    <property type="match status" value="1"/>
</dbReference>
<dbReference type="SUPFAM" id="SSF56935">
    <property type="entry name" value="Porins"/>
    <property type="match status" value="1"/>
</dbReference>
<comment type="similarity">
    <text evidence="7">Belongs to the TonB-dependent receptor family.</text>
</comment>
<evidence type="ECO:0000256" key="7">
    <source>
        <dbReference type="PROSITE-ProRule" id="PRU01360"/>
    </source>
</evidence>
<proteinExistence type="inferred from homology"/>
<evidence type="ECO:0000256" key="3">
    <source>
        <dbReference type="ARBA" id="ARBA00022452"/>
    </source>
</evidence>
<dbReference type="InterPro" id="IPR012910">
    <property type="entry name" value="Plug_dom"/>
</dbReference>
<keyword evidence="5 7" id="KW-0472">Membrane</keyword>
<evidence type="ECO:0000256" key="2">
    <source>
        <dbReference type="ARBA" id="ARBA00022448"/>
    </source>
</evidence>
<dbReference type="Pfam" id="PF07715">
    <property type="entry name" value="Plug"/>
    <property type="match status" value="1"/>
</dbReference>
<dbReference type="NCBIfam" id="TIGR04057">
    <property type="entry name" value="SusC_RagA_signa"/>
    <property type="match status" value="1"/>
</dbReference>
<dbReference type="Pfam" id="PF07660">
    <property type="entry name" value="STN"/>
    <property type="match status" value="1"/>
</dbReference>
<evidence type="ECO:0000313" key="10">
    <source>
        <dbReference type="Proteomes" id="UP000033035"/>
    </source>
</evidence>
<comment type="caution">
    <text evidence="9">The sequence shown here is derived from an EMBL/GenBank/DDBJ whole genome shotgun (WGS) entry which is preliminary data.</text>
</comment>
<reference evidence="9 10" key="1">
    <citation type="submission" date="2013-04" db="EMBL/GenBank/DDBJ databases">
        <title>The Genome Sequence of Parabacteroides gordonii DSM 23371.</title>
        <authorList>
            <consortium name="The Broad Institute Genomics Platform"/>
            <person name="Earl A."/>
            <person name="Ward D."/>
            <person name="Feldgarden M."/>
            <person name="Gevers D."/>
            <person name="Martens E."/>
            <person name="Sakamoto M."/>
            <person name="Benno Y."/>
            <person name="Suzuki N."/>
            <person name="Matsunaga N."/>
            <person name="Koshihara K."/>
            <person name="Seki M."/>
            <person name="Komiya H."/>
            <person name="Walker B."/>
            <person name="Young S."/>
            <person name="Zeng Q."/>
            <person name="Gargeya S."/>
            <person name="Fitzgerald M."/>
            <person name="Haas B."/>
            <person name="Abouelleil A."/>
            <person name="Allen A.W."/>
            <person name="Alvarado L."/>
            <person name="Arachchi H.M."/>
            <person name="Berlin A.M."/>
            <person name="Chapman S.B."/>
            <person name="Gainer-Dewar J."/>
            <person name="Goldberg J."/>
            <person name="Griggs A."/>
            <person name="Gujja S."/>
            <person name="Hansen M."/>
            <person name="Howarth C."/>
            <person name="Imamovic A."/>
            <person name="Ireland A."/>
            <person name="Larimer J."/>
            <person name="McCowan C."/>
            <person name="Murphy C."/>
            <person name="Pearson M."/>
            <person name="Poon T.W."/>
            <person name="Priest M."/>
            <person name="Roberts A."/>
            <person name="Saif S."/>
            <person name="Shea T."/>
            <person name="Sisk P."/>
            <person name="Sykes S."/>
            <person name="Wortman J."/>
            <person name="Nusbaum C."/>
            <person name="Birren B."/>
        </authorList>
    </citation>
    <scope>NUCLEOTIDE SEQUENCE [LARGE SCALE GENOMIC DNA]</scope>
    <source>
        <strain evidence="9 10">MS-1</strain>
    </source>
</reference>
<keyword evidence="10" id="KW-1185">Reference proteome</keyword>
<dbReference type="InterPro" id="IPR008969">
    <property type="entry name" value="CarboxyPept-like_regulatory"/>
</dbReference>
<dbReference type="InterPro" id="IPR037066">
    <property type="entry name" value="Plug_dom_sf"/>
</dbReference>
<dbReference type="Pfam" id="PF13715">
    <property type="entry name" value="CarbopepD_reg_2"/>
    <property type="match status" value="1"/>
</dbReference>
<evidence type="ECO:0000313" key="9">
    <source>
        <dbReference type="EMBL" id="KKB55619.1"/>
    </source>
</evidence>
<dbReference type="InterPro" id="IPR023997">
    <property type="entry name" value="TonB-dep_OMP_SusC/RagA_CS"/>
</dbReference>
<evidence type="ECO:0000256" key="6">
    <source>
        <dbReference type="ARBA" id="ARBA00023237"/>
    </source>
</evidence>
<dbReference type="EMBL" id="AQHW01000015">
    <property type="protein sequence ID" value="KKB55619.1"/>
    <property type="molecule type" value="Genomic_DNA"/>
</dbReference>
<comment type="subcellular location">
    <subcellularLocation>
        <location evidence="1 7">Cell outer membrane</location>
        <topology evidence="1 7">Multi-pass membrane protein</topology>
    </subcellularLocation>
</comment>
<dbReference type="InterPro" id="IPR023996">
    <property type="entry name" value="TonB-dep_OMP_SusC/RagA"/>
</dbReference>
<dbReference type="Gene3D" id="2.60.40.1120">
    <property type="entry name" value="Carboxypeptidase-like, regulatory domain"/>
    <property type="match status" value="1"/>
</dbReference>
<dbReference type="STRING" id="1203610.HMPREF1536_03091"/>
<dbReference type="HOGENOM" id="CLU_004317_2_1_10"/>
<evidence type="ECO:0000256" key="4">
    <source>
        <dbReference type="ARBA" id="ARBA00022692"/>
    </source>
</evidence>
<accession>A0A0F5JCY9</accession>
<dbReference type="Gene3D" id="2.170.130.10">
    <property type="entry name" value="TonB-dependent receptor, plug domain"/>
    <property type="match status" value="1"/>
</dbReference>
<keyword evidence="6 7" id="KW-0998">Cell outer membrane</keyword>
<feature type="domain" description="Secretin/TonB short N-terminal" evidence="8">
    <location>
        <begin position="75"/>
        <end position="126"/>
    </location>
</feature>
<dbReference type="InterPro" id="IPR011662">
    <property type="entry name" value="Secretin/TonB_short_N"/>
</dbReference>
<dbReference type="Gene3D" id="2.40.170.20">
    <property type="entry name" value="TonB-dependent receptor, beta-barrel domain"/>
    <property type="match status" value="1"/>
</dbReference>
<dbReference type="PROSITE" id="PS52016">
    <property type="entry name" value="TONB_DEPENDENT_REC_3"/>
    <property type="match status" value="1"/>
</dbReference>
<dbReference type="SUPFAM" id="SSF49464">
    <property type="entry name" value="Carboxypeptidase regulatory domain-like"/>
    <property type="match status" value="1"/>
</dbReference>
<evidence type="ECO:0000256" key="5">
    <source>
        <dbReference type="ARBA" id="ARBA00023136"/>
    </source>
</evidence>
<keyword evidence="3 7" id="KW-1134">Transmembrane beta strand</keyword>
<dbReference type="Proteomes" id="UP000033035">
    <property type="component" value="Unassembled WGS sequence"/>
</dbReference>
<sequence>MTNYFSIQHFRMVNSPFIILKKIPLCMRLTAIMLFVCIGLAYASESYSQSATLSLNVNNKTVQDVLDEIEKQSDFHFFYNNKQVNTNRVVSIKSNKKNVFNVLEQLFNGTDISYKVLDKSIILSPKEVLSEAKVQQSIKNISGTITDAKGEPIIGANVVEKGSTNGTITDIDGKFSLSVPNKAVLVISYIGYAGKEIQVGEQSTINVILSEDTELLEEVVVTALGIKRSEKALGYSVQKVGGDEFTTVKGANIATSLSGKIAGVSVINTNAFNESSTILLRGEKPLIVIDGIPFENTGLSDVAADDIESMSVLKGATASALYGEKGASGAIMITTKRGTKEGLAVSVNSNTMFNAGYLVLPEVQSSYSSGSGGKYLQELSEYVWGDKLDIGRNAVQYDPNTYEWREMPLVSKGKNNFNNLLETSFVTNNNVNVTYKGKNGSFRTSLTHVYNKGQFPGNKLNDFTYTVAGDMKFGKFSLDASITYNGSYSPQFRGEGYGWDGYLYNMIVWTGTEFDIREFKNYWKEGKEDIEQNWLYKYDYNNPYFLANAATKSQLENRANAQATLNYEILDWLKATARVGSDTYSRKFEYKIPLSARNSQTGKFEKYERRGYGIIGDVLLIADKKVGDFNVGGMLGMGLNYYQKDEFDANTNGGLTVPGFYSLKASKDLPSVSTTVKTKQTNSVYGKIDLSWKNAVFIEATGRNDWVSTLAKSEQSYFYPSVSGSVILSELVDMSDYLSFLKLRSSWTITKTAADIYDINKVYKITQNVWDSKSTAAYPTMIRDATLVPQKATSFEVGAAAHFLSNRLRFDVAYYTKLMTDIQHESPLSYTSGFEKTLNNYDEERIKKGWEVTVSGDIIKTKDWNWTSSFNWGRDRYYYHKIDETYSTDRPWVKPGERWDWFEVYDWERDPQGNIVHSGGLPVLSDYPTKAGFERPNWVWGFTNHLSYKNFTLDVSFDGRVGGKAYNRLEQAMWNSGTHIDSDNQWRYDEVVNGKTNYVGQGVKVVSGSVKYDSYGNILEDTRVFAPNDVAVSYEAYTKNYQPWNGSKRIQNIHDLTFLKLRELSIGYKLPGEAAQKIGFDNIHVSLVGQNLFIWCKDFKYSDPDAITEDHEELLNAPSMRYVGLNIKLDF</sequence>
<dbReference type="GO" id="GO:0009279">
    <property type="term" value="C:cell outer membrane"/>
    <property type="evidence" value="ECO:0007669"/>
    <property type="project" value="UniProtKB-SubCell"/>
</dbReference>
<dbReference type="InterPro" id="IPR039426">
    <property type="entry name" value="TonB-dep_rcpt-like"/>
</dbReference>
<gene>
    <name evidence="9" type="ORF">HMPREF1536_03091</name>
</gene>
<evidence type="ECO:0000259" key="8">
    <source>
        <dbReference type="SMART" id="SM00965"/>
    </source>
</evidence>
<dbReference type="SMART" id="SM00965">
    <property type="entry name" value="STN"/>
    <property type="match status" value="1"/>
</dbReference>
<name>A0A0F5JCY9_9BACT</name>
<evidence type="ECO:0000256" key="1">
    <source>
        <dbReference type="ARBA" id="ARBA00004571"/>
    </source>
</evidence>
<dbReference type="AlphaFoldDB" id="A0A0F5JCY9"/>
<keyword evidence="4 7" id="KW-0812">Transmembrane</keyword>
<organism evidence="9 10">
    <name type="scientific">Parabacteroides gordonii MS-1 = DSM 23371</name>
    <dbReference type="NCBI Taxonomy" id="1203610"/>
    <lineage>
        <taxon>Bacteria</taxon>
        <taxon>Pseudomonadati</taxon>
        <taxon>Bacteroidota</taxon>
        <taxon>Bacteroidia</taxon>
        <taxon>Bacteroidales</taxon>
        <taxon>Tannerellaceae</taxon>
        <taxon>Parabacteroides</taxon>
    </lineage>
</organism>
<protein>
    <submittedName>
        <fullName evidence="9">SusC/RagA family TonB-linked outer membrane protein</fullName>
    </submittedName>
</protein>